<dbReference type="InterPro" id="IPR014048">
    <property type="entry name" value="MethylDNA_cys_MeTrfase_DNA-bd"/>
</dbReference>
<dbReference type="EC" id="2.1.1.63" evidence="9"/>
<dbReference type="AlphaFoldDB" id="A0A919EJ45"/>
<comment type="caution">
    <text evidence="12">The sequence shown here is derived from an EMBL/GenBank/DDBJ whole genome shotgun (WGS) entry which is preliminary data.</text>
</comment>
<dbReference type="PANTHER" id="PTHR10815">
    <property type="entry name" value="METHYLATED-DNA--PROTEIN-CYSTEINE METHYLTRANSFERASE"/>
    <property type="match status" value="1"/>
</dbReference>
<dbReference type="HAMAP" id="MF_00772">
    <property type="entry name" value="OGT"/>
    <property type="match status" value="1"/>
</dbReference>
<evidence type="ECO:0000259" key="10">
    <source>
        <dbReference type="Pfam" id="PF01035"/>
    </source>
</evidence>
<feature type="domain" description="Methylguanine DNA methyltransferase ribonuclease-like" evidence="11">
    <location>
        <begin position="1"/>
        <end position="71"/>
    </location>
</feature>
<dbReference type="SUPFAM" id="SSF53155">
    <property type="entry name" value="Methylated DNA-protein cysteine methyltransferase domain"/>
    <property type="match status" value="1"/>
</dbReference>
<dbReference type="GO" id="GO:0032259">
    <property type="term" value="P:methylation"/>
    <property type="evidence" value="ECO:0007669"/>
    <property type="project" value="UniProtKB-KW"/>
</dbReference>
<dbReference type="InterPro" id="IPR008332">
    <property type="entry name" value="MethylG_MeTrfase_N"/>
</dbReference>
<dbReference type="PANTHER" id="PTHR10815:SF5">
    <property type="entry name" value="METHYLATED-DNA--PROTEIN-CYSTEINE METHYLTRANSFERASE"/>
    <property type="match status" value="1"/>
</dbReference>
<proteinExistence type="inferred from homology"/>
<dbReference type="InterPro" id="IPR001497">
    <property type="entry name" value="MethylDNA_cys_MeTrfase_AS"/>
</dbReference>
<comment type="catalytic activity">
    <reaction evidence="8 9">
        <text>a 6-O-methyl-2'-deoxyguanosine in DNA + L-cysteinyl-[protein] = S-methyl-L-cysteinyl-[protein] + a 2'-deoxyguanosine in DNA</text>
        <dbReference type="Rhea" id="RHEA:24000"/>
        <dbReference type="Rhea" id="RHEA-COMP:10131"/>
        <dbReference type="Rhea" id="RHEA-COMP:10132"/>
        <dbReference type="Rhea" id="RHEA-COMP:11367"/>
        <dbReference type="Rhea" id="RHEA-COMP:11368"/>
        <dbReference type="ChEBI" id="CHEBI:29950"/>
        <dbReference type="ChEBI" id="CHEBI:82612"/>
        <dbReference type="ChEBI" id="CHEBI:85445"/>
        <dbReference type="ChEBI" id="CHEBI:85448"/>
        <dbReference type="EC" id="2.1.1.63"/>
    </reaction>
</comment>
<dbReference type="SUPFAM" id="SSF46767">
    <property type="entry name" value="Methylated DNA-protein cysteine methyltransferase, C-terminal domain"/>
    <property type="match status" value="1"/>
</dbReference>
<keyword evidence="13" id="KW-1185">Reference proteome</keyword>
<dbReference type="Gene3D" id="1.10.10.10">
    <property type="entry name" value="Winged helix-like DNA-binding domain superfamily/Winged helix DNA-binding domain"/>
    <property type="match status" value="1"/>
</dbReference>
<comment type="catalytic activity">
    <reaction evidence="1 9">
        <text>a 4-O-methyl-thymidine in DNA + L-cysteinyl-[protein] = a thymidine in DNA + S-methyl-L-cysteinyl-[protein]</text>
        <dbReference type="Rhea" id="RHEA:53428"/>
        <dbReference type="Rhea" id="RHEA-COMP:10131"/>
        <dbReference type="Rhea" id="RHEA-COMP:10132"/>
        <dbReference type="Rhea" id="RHEA-COMP:13555"/>
        <dbReference type="Rhea" id="RHEA-COMP:13556"/>
        <dbReference type="ChEBI" id="CHEBI:29950"/>
        <dbReference type="ChEBI" id="CHEBI:82612"/>
        <dbReference type="ChEBI" id="CHEBI:137386"/>
        <dbReference type="ChEBI" id="CHEBI:137387"/>
        <dbReference type="EC" id="2.1.1.63"/>
    </reaction>
</comment>
<reference evidence="12" key="1">
    <citation type="journal article" date="2014" name="Int. J. Syst. Evol. Microbiol.">
        <title>Complete genome sequence of Corynebacterium casei LMG S-19264T (=DSM 44701T), isolated from a smear-ripened cheese.</title>
        <authorList>
            <consortium name="US DOE Joint Genome Institute (JGI-PGF)"/>
            <person name="Walter F."/>
            <person name="Albersmeier A."/>
            <person name="Kalinowski J."/>
            <person name="Ruckert C."/>
        </authorList>
    </citation>
    <scope>NUCLEOTIDE SEQUENCE</scope>
    <source>
        <strain evidence="12">KCTC 42731</strain>
    </source>
</reference>
<dbReference type="GO" id="GO:0006307">
    <property type="term" value="P:DNA alkylation repair"/>
    <property type="evidence" value="ECO:0007669"/>
    <property type="project" value="UniProtKB-UniRule"/>
</dbReference>
<evidence type="ECO:0000313" key="13">
    <source>
        <dbReference type="Proteomes" id="UP000623842"/>
    </source>
</evidence>
<dbReference type="GO" id="GO:0005737">
    <property type="term" value="C:cytoplasm"/>
    <property type="evidence" value="ECO:0007669"/>
    <property type="project" value="UniProtKB-SubCell"/>
</dbReference>
<organism evidence="12 13">
    <name type="scientific">Thalassotalea marina</name>
    <dbReference type="NCBI Taxonomy" id="1673741"/>
    <lineage>
        <taxon>Bacteria</taxon>
        <taxon>Pseudomonadati</taxon>
        <taxon>Pseudomonadota</taxon>
        <taxon>Gammaproteobacteria</taxon>
        <taxon>Alteromonadales</taxon>
        <taxon>Colwelliaceae</taxon>
        <taxon>Thalassotalea</taxon>
    </lineage>
</organism>
<keyword evidence="7 9" id="KW-0234">DNA repair</keyword>
<keyword evidence="3 9" id="KW-0963">Cytoplasm</keyword>
<comment type="miscellaneous">
    <text evidence="9">This enzyme catalyzes only one turnover and therefore is not strictly catalytic. According to one definition, an enzyme is a biocatalyst that acts repeatedly and over many reaction cycles.</text>
</comment>
<accession>A0A919EJ45</accession>
<dbReference type="Proteomes" id="UP000623842">
    <property type="component" value="Unassembled WGS sequence"/>
</dbReference>
<sequence length="155" mass="16930">MYYTITSSPVGEILLLATDKGLSALIFQSGEAAMEVPKGALHAPERFSEVIRQLTQYFSKTRTEFDLPLDPQGTAFQQQVWQTLIQVKYGQTQSYKWLAQAIDNPKAVRAVGGANGKNPIALIIPCHRIIGSNGKLTGYAGGLTLKEKLLAHEQG</sequence>
<dbReference type="InterPro" id="IPR023546">
    <property type="entry name" value="MGMT"/>
</dbReference>
<dbReference type="RefSeq" id="WP_189768012.1">
    <property type="nucleotide sequence ID" value="NZ_BNCK01000002.1"/>
</dbReference>
<evidence type="ECO:0000256" key="7">
    <source>
        <dbReference type="ARBA" id="ARBA00023204"/>
    </source>
</evidence>
<evidence type="ECO:0000256" key="9">
    <source>
        <dbReference type="HAMAP-Rule" id="MF_00772"/>
    </source>
</evidence>
<evidence type="ECO:0000256" key="4">
    <source>
        <dbReference type="ARBA" id="ARBA00022603"/>
    </source>
</evidence>
<evidence type="ECO:0000256" key="2">
    <source>
        <dbReference type="ARBA" id="ARBA00008711"/>
    </source>
</evidence>
<protein>
    <recommendedName>
        <fullName evidence="9">Methylated-DNA--protein-cysteine methyltransferase</fullName>
        <ecNumber evidence="9">2.1.1.63</ecNumber>
    </recommendedName>
    <alternativeName>
        <fullName evidence="9">6-O-methylguanine-DNA methyltransferase</fullName>
        <shortName evidence="9">MGMT</shortName>
    </alternativeName>
    <alternativeName>
        <fullName evidence="9">O-6-methylguanine-DNA-alkyltransferase</fullName>
    </alternativeName>
</protein>
<evidence type="ECO:0000256" key="5">
    <source>
        <dbReference type="ARBA" id="ARBA00022679"/>
    </source>
</evidence>
<gene>
    <name evidence="12" type="ORF">GCM10017161_10540</name>
</gene>
<evidence type="ECO:0000256" key="8">
    <source>
        <dbReference type="ARBA" id="ARBA00049348"/>
    </source>
</evidence>
<dbReference type="Pfam" id="PF01035">
    <property type="entry name" value="DNA_binding_1"/>
    <property type="match status" value="1"/>
</dbReference>
<dbReference type="Pfam" id="PF02870">
    <property type="entry name" value="Methyltransf_1N"/>
    <property type="match status" value="1"/>
</dbReference>
<feature type="active site" description="Nucleophile; methyl group acceptor" evidence="9">
    <location>
        <position position="126"/>
    </location>
</feature>
<dbReference type="CDD" id="cd06445">
    <property type="entry name" value="ATase"/>
    <property type="match status" value="1"/>
</dbReference>
<keyword evidence="5 9" id="KW-0808">Transferase</keyword>
<dbReference type="FunFam" id="1.10.10.10:FF:000214">
    <property type="entry name" value="Methylated-DNA--protein-cysteine methyltransferase"/>
    <property type="match status" value="1"/>
</dbReference>
<dbReference type="Gene3D" id="3.30.160.70">
    <property type="entry name" value="Methylated DNA-protein cysteine methyltransferase domain"/>
    <property type="match status" value="1"/>
</dbReference>
<evidence type="ECO:0000259" key="11">
    <source>
        <dbReference type="Pfam" id="PF02870"/>
    </source>
</evidence>
<name>A0A919EJ45_9GAMM</name>
<dbReference type="EMBL" id="BNCK01000002">
    <property type="protein sequence ID" value="GHF84944.1"/>
    <property type="molecule type" value="Genomic_DNA"/>
</dbReference>
<dbReference type="PROSITE" id="PS00374">
    <property type="entry name" value="MGMT"/>
    <property type="match status" value="1"/>
</dbReference>
<keyword evidence="4 9" id="KW-0489">Methyltransferase</keyword>
<dbReference type="NCBIfam" id="TIGR00589">
    <property type="entry name" value="ogt"/>
    <property type="match status" value="1"/>
</dbReference>
<evidence type="ECO:0000256" key="3">
    <source>
        <dbReference type="ARBA" id="ARBA00022490"/>
    </source>
</evidence>
<comment type="similarity">
    <text evidence="2 9">Belongs to the MGMT family.</text>
</comment>
<evidence type="ECO:0000256" key="6">
    <source>
        <dbReference type="ARBA" id="ARBA00022763"/>
    </source>
</evidence>
<keyword evidence="6 9" id="KW-0227">DNA damage</keyword>
<comment type="subcellular location">
    <subcellularLocation>
        <location evidence="9">Cytoplasm</location>
    </subcellularLocation>
</comment>
<feature type="domain" description="Methylated-DNA-[protein]-cysteine S-methyltransferase DNA binding" evidence="10">
    <location>
        <begin position="75"/>
        <end position="154"/>
    </location>
</feature>
<dbReference type="InterPro" id="IPR036388">
    <property type="entry name" value="WH-like_DNA-bd_sf"/>
</dbReference>
<reference evidence="12" key="2">
    <citation type="submission" date="2020-09" db="EMBL/GenBank/DDBJ databases">
        <authorList>
            <person name="Sun Q."/>
            <person name="Kim S."/>
        </authorList>
    </citation>
    <scope>NUCLEOTIDE SEQUENCE</scope>
    <source>
        <strain evidence="12">KCTC 42731</strain>
    </source>
</reference>
<dbReference type="InterPro" id="IPR036217">
    <property type="entry name" value="MethylDNA_cys_MeTrfase_DNAb"/>
</dbReference>
<evidence type="ECO:0000256" key="1">
    <source>
        <dbReference type="ARBA" id="ARBA00001286"/>
    </source>
</evidence>
<dbReference type="GO" id="GO:0003908">
    <property type="term" value="F:methylated-DNA-[protein]-cysteine S-methyltransferase activity"/>
    <property type="evidence" value="ECO:0007669"/>
    <property type="project" value="UniProtKB-UniRule"/>
</dbReference>
<dbReference type="InterPro" id="IPR036631">
    <property type="entry name" value="MGMT_N_sf"/>
</dbReference>
<evidence type="ECO:0000313" key="12">
    <source>
        <dbReference type="EMBL" id="GHF84944.1"/>
    </source>
</evidence>
<comment type="function">
    <text evidence="9">Involved in the cellular defense against the biological effects of O6-methylguanine (O6-MeG) and O4-methylthymine (O4-MeT) in DNA. Repairs the methylated nucleobase in DNA by stoichiometrically transferring the methyl group to a cysteine residue in the enzyme. This is a suicide reaction: the enzyme is irreversibly inactivated.</text>
</comment>